<dbReference type="PROSITE" id="PS51464">
    <property type="entry name" value="SIS"/>
    <property type="match status" value="1"/>
</dbReference>
<keyword evidence="4" id="KW-0812">Transmembrane</keyword>
<evidence type="ECO:0000313" key="7">
    <source>
        <dbReference type="EMBL" id="HJB80004.1"/>
    </source>
</evidence>
<dbReference type="InterPro" id="IPR047640">
    <property type="entry name" value="RpiR-like"/>
</dbReference>
<reference evidence="7" key="2">
    <citation type="submission" date="2021-04" db="EMBL/GenBank/DDBJ databases">
        <authorList>
            <person name="Gilroy R."/>
        </authorList>
    </citation>
    <scope>NUCLEOTIDE SEQUENCE</scope>
    <source>
        <strain evidence="7">CHK192-8294</strain>
    </source>
</reference>
<dbReference type="SUPFAM" id="SSF46689">
    <property type="entry name" value="Homeodomain-like"/>
    <property type="match status" value="1"/>
</dbReference>
<sequence length="289" mass="32255">MPKDILSTIQSEMNTFSKGQKLIANFILESYDKAAFMTASKLGKTVKVSESTVVRFAAELGYDGYPAMQKALQEMIRSKLTSIQRIEVTNDRIGDHDILSMVMQSDIEKIRLTMEETDQTQFQNAVDAIVKARHIYILGVRSAAAIASFLGFYFTLIFQNVTIIHTTSSSEVFEQLLHIGPEDVIIGISFPRYSRRTVKAMQFAHDRGAEAIAITDSAASPLAPYSTITLLAKSDMASFVDSLVAPLSLVNALIVAIGRKKNDDLSRTFESLERIWDEYEVYEKVDENS</sequence>
<dbReference type="EMBL" id="DWXO01000032">
    <property type="protein sequence ID" value="HJB80004.1"/>
    <property type="molecule type" value="Genomic_DNA"/>
</dbReference>
<keyword evidence="4" id="KW-0472">Membrane</keyword>
<reference evidence="7" key="1">
    <citation type="journal article" date="2021" name="PeerJ">
        <title>Extensive microbial diversity within the chicken gut microbiome revealed by metagenomics and culture.</title>
        <authorList>
            <person name="Gilroy R."/>
            <person name="Ravi A."/>
            <person name="Getino M."/>
            <person name="Pursley I."/>
            <person name="Horton D.L."/>
            <person name="Alikhan N.F."/>
            <person name="Baker D."/>
            <person name="Gharbi K."/>
            <person name="Hall N."/>
            <person name="Watson M."/>
            <person name="Adriaenssens E.M."/>
            <person name="Foster-Nyarko E."/>
            <person name="Jarju S."/>
            <person name="Secka A."/>
            <person name="Antonio M."/>
            <person name="Oren A."/>
            <person name="Chaudhuri R.R."/>
            <person name="La Ragione R."/>
            <person name="Hildebrand F."/>
            <person name="Pallen M.J."/>
        </authorList>
    </citation>
    <scope>NUCLEOTIDE SEQUENCE</scope>
    <source>
        <strain evidence="7">CHK192-8294</strain>
    </source>
</reference>
<dbReference type="Pfam" id="PF01380">
    <property type="entry name" value="SIS"/>
    <property type="match status" value="1"/>
</dbReference>
<dbReference type="PANTHER" id="PTHR30514:SF18">
    <property type="entry name" value="RPIR-FAMILY TRANSCRIPTIONAL REGULATOR"/>
    <property type="match status" value="1"/>
</dbReference>
<dbReference type="CDD" id="cd05013">
    <property type="entry name" value="SIS_RpiR"/>
    <property type="match status" value="1"/>
</dbReference>
<dbReference type="GO" id="GO:0003700">
    <property type="term" value="F:DNA-binding transcription factor activity"/>
    <property type="evidence" value="ECO:0007669"/>
    <property type="project" value="InterPro"/>
</dbReference>
<proteinExistence type="predicted"/>
<evidence type="ECO:0000313" key="8">
    <source>
        <dbReference type="Proteomes" id="UP000823921"/>
    </source>
</evidence>
<dbReference type="PROSITE" id="PS51071">
    <property type="entry name" value="HTH_RPIR"/>
    <property type="match status" value="1"/>
</dbReference>
<dbReference type="InterPro" id="IPR000281">
    <property type="entry name" value="HTH_RpiR"/>
</dbReference>
<dbReference type="GO" id="GO:1901135">
    <property type="term" value="P:carbohydrate derivative metabolic process"/>
    <property type="evidence" value="ECO:0007669"/>
    <property type="project" value="InterPro"/>
</dbReference>
<name>A0A9D2MLE9_9FIRM</name>
<feature type="transmembrane region" description="Helical" evidence="4">
    <location>
        <begin position="236"/>
        <end position="257"/>
    </location>
</feature>
<dbReference type="InterPro" id="IPR046348">
    <property type="entry name" value="SIS_dom_sf"/>
</dbReference>
<feature type="domain" description="SIS" evidence="6">
    <location>
        <begin position="125"/>
        <end position="263"/>
    </location>
</feature>
<dbReference type="Proteomes" id="UP000823921">
    <property type="component" value="Unassembled WGS sequence"/>
</dbReference>
<feature type="domain" description="HTH rpiR-type" evidence="5">
    <location>
        <begin position="3"/>
        <end position="79"/>
    </location>
</feature>
<keyword evidence="3" id="KW-0804">Transcription</keyword>
<dbReference type="InterPro" id="IPR001347">
    <property type="entry name" value="SIS_dom"/>
</dbReference>
<evidence type="ECO:0000256" key="2">
    <source>
        <dbReference type="ARBA" id="ARBA00023125"/>
    </source>
</evidence>
<dbReference type="SUPFAM" id="SSF53697">
    <property type="entry name" value="SIS domain"/>
    <property type="match status" value="1"/>
</dbReference>
<evidence type="ECO:0000259" key="5">
    <source>
        <dbReference type="PROSITE" id="PS51071"/>
    </source>
</evidence>
<accession>A0A9D2MLE9</accession>
<organism evidence="7 8">
    <name type="scientific">Candidatus Flavonifractor intestinigallinarum</name>
    <dbReference type="NCBI Taxonomy" id="2838586"/>
    <lineage>
        <taxon>Bacteria</taxon>
        <taxon>Bacillati</taxon>
        <taxon>Bacillota</taxon>
        <taxon>Clostridia</taxon>
        <taxon>Eubacteriales</taxon>
        <taxon>Oscillospiraceae</taxon>
        <taxon>Flavonifractor</taxon>
    </lineage>
</organism>
<dbReference type="Gene3D" id="3.40.50.10490">
    <property type="entry name" value="Glucose-6-phosphate isomerase like protein, domain 1"/>
    <property type="match status" value="1"/>
</dbReference>
<dbReference type="PANTHER" id="PTHR30514">
    <property type="entry name" value="GLUCOKINASE"/>
    <property type="match status" value="1"/>
</dbReference>
<dbReference type="Pfam" id="PF01418">
    <property type="entry name" value="HTH_6"/>
    <property type="match status" value="1"/>
</dbReference>
<feature type="transmembrane region" description="Helical" evidence="4">
    <location>
        <begin position="135"/>
        <end position="158"/>
    </location>
</feature>
<dbReference type="InterPro" id="IPR009057">
    <property type="entry name" value="Homeodomain-like_sf"/>
</dbReference>
<evidence type="ECO:0000259" key="6">
    <source>
        <dbReference type="PROSITE" id="PS51464"/>
    </source>
</evidence>
<gene>
    <name evidence="7" type="ORF">H9712_03365</name>
</gene>
<keyword evidence="2" id="KW-0238">DNA-binding</keyword>
<dbReference type="InterPro" id="IPR036388">
    <property type="entry name" value="WH-like_DNA-bd_sf"/>
</dbReference>
<dbReference type="GO" id="GO:0097367">
    <property type="term" value="F:carbohydrate derivative binding"/>
    <property type="evidence" value="ECO:0007669"/>
    <property type="project" value="InterPro"/>
</dbReference>
<evidence type="ECO:0000256" key="3">
    <source>
        <dbReference type="ARBA" id="ARBA00023163"/>
    </source>
</evidence>
<comment type="caution">
    <text evidence="7">The sequence shown here is derived from an EMBL/GenBank/DDBJ whole genome shotgun (WGS) entry which is preliminary data.</text>
</comment>
<dbReference type="Gene3D" id="1.10.10.10">
    <property type="entry name" value="Winged helix-like DNA-binding domain superfamily/Winged helix DNA-binding domain"/>
    <property type="match status" value="1"/>
</dbReference>
<evidence type="ECO:0000256" key="1">
    <source>
        <dbReference type="ARBA" id="ARBA00023015"/>
    </source>
</evidence>
<protein>
    <submittedName>
        <fullName evidence="7">MurR/RpiR family transcriptional regulator</fullName>
    </submittedName>
</protein>
<keyword evidence="4" id="KW-1133">Transmembrane helix</keyword>
<dbReference type="GO" id="GO:0003677">
    <property type="term" value="F:DNA binding"/>
    <property type="evidence" value="ECO:0007669"/>
    <property type="project" value="UniProtKB-KW"/>
</dbReference>
<keyword evidence="1" id="KW-0805">Transcription regulation</keyword>
<dbReference type="InterPro" id="IPR035472">
    <property type="entry name" value="RpiR-like_SIS"/>
</dbReference>
<dbReference type="AlphaFoldDB" id="A0A9D2MLE9"/>
<evidence type="ECO:0000256" key="4">
    <source>
        <dbReference type="SAM" id="Phobius"/>
    </source>
</evidence>